<proteinExistence type="predicted"/>
<dbReference type="PROSITE" id="PS50932">
    <property type="entry name" value="HTH_LACI_2"/>
    <property type="match status" value="1"/>
</dbReference>
<keyword evidence="2" id="KW-0238">DNA-binding</keyword>
<organism evidence="5 6">
    <name type="scientific">Mangrovihabitans endophyticus</name>
    <dbReference type="NCBI Taxonomy" id="1751298"/>
    <lineage>
        <taxon>Bacteria</taxon>
        <taxon>Bacillati</taxon>
        <taxon>Actinomycetota</taxon>
        <taxon>Actinomycetes</taxon>
        <taxon>Micromonosporales</taxon>
        <taxon>Micromonosporaceae</taxon>
        <taxon>Mangrovihabitans</taxon>
    </lineage>
</organism>
<dbReference type="SUPFAM" id="SSF53822">
    <property type="entry name" value="Periplasmic binding protein-like I"/>
    <property type="match status" value="1"/>
</dbReference>
<dbReference type="Pfam" id="PF13377">
    <property type="entry name" value="Peripla_BP_3"/>
    <property type="match status" value="1"/>
</dbReference>
<dbReference type="InterPro" id="IPR010982">
    <property type="entry name" value="Lambda_DNA-bd_dom_sf"/>
</dbReference>
<sequence>MPSRSASPPPTLADVAAAAGVSTATASRALSGRGSASSHARTEVLRAAAALGYVPNPLAVSLARRRGHRIVIGFVATHEWMLADQYASRVISAAARTAGEHGAGVSAAWIRPGDATGLADLAGDRSVLGVLLVNHSRGLLDAAPAGLRGRIAVIGPGFDRVPSHDVDTPSAMRASLRHLVTGGRRRIAMLTGPAWVPSMRRPYAAYRDGMAGHGWPVRTVAGGLSTASGRAGAVAALRRWPDLDAVVASTDLTALGVLEALADSGRRVPDDVAVIGFDDVPLAQLGRPPLTTATHPVEQIVAGAVGTLLSGGADPGLAVVHRSALVPRRSA</sequence>
<evidence type="ECO:0000259" key="4">
    <source>
        <dbReference type="PROSITE" id="PS50932"/>
    </source>
</evidence>
<evidence type="ECO:0000313" key="5">
    <source>
        <dbReference type="EMBL" id="GGL00415.1"/>
    </source>
</evidence>
<evidence type="ECO:0000313" key="6">
    <source>
        <dbReference type="Proteomes" id="UP000656042"/>
    </source>
</evidence>
<protein>
    <submittedName>
        <fullName evidence="5">LacI family transcriptional regulator</fullName>
    </submittedName>
</protein>
<evidence type="ECO:0000256" key="1">
    <source>
        <dbReference type="ARBA" id="ARBA00023015"/>
    </source>
</evidence>
<reference evidence="5" key="1">
    <citation type="journal article" date="2014" name="Int. J. Syst. Evol. Microbiol.">
        <title>Complete genome sequence of Corynebacterium casei LMG S-19264T (=DSM 44701T), isolated from a smear-ripened cheese.</title>
        <authorList>
            <consortium name="US DOE Joint Genome Institute (JGI-PGF)"/>
            <person name="Walter F."/>
            <person name="Albersmeier A."/>
            <person name="Kalinowski J."/>
            <person name="Ruckert C."/>
        </authorList>
    </citation>
    <scope>NUCLEOTIDE SEQUENCE</scope>
    <source>
        <strain evidence="5">CGMCC 4.7299</strain>
    </source>
</reference>
<dbReference type="Gene3D" id="3.40.50.2300">
    <property type="match status" value="2"/>
</dbReference>
<dbReference type="EMBL" id="BMMX01000017">
    <property type="protein sequence ID" value="GGL00415.1"/>
    <property type="molecule type" value="Genomic_DNA"/>
</dbReference>
<dbReference type="PANTHER" id="PTHR30146">
    <property type="entry name" value="LACI-RELATED TRANSCRIPTIONAL REPRESSOR"/>
    <property type="match status" value="1"/>
</dbReference>
<keyword evidence="3" id="KW-0804">Transcription</keyword>
<dbReference type="Proteomes" id="UP000656042">
    <property type="component" value="Unassembled WGS sequence"/>
</dbReference>
<evidence type="ECO:0000256" key="3">
    <source>
        <dbReference type="ARBA" id="ARBA00023163"/>
    </source>
</evidence>
<dbReference type="CDD" id="cd01392">
    <property type="entry name" value="HTH_LacI"/>
    <property type="match status" value="1"/>
</dbReference>
<feature type="domain" description="HTH lacI-type" evidence="4">
    <location>
        <begin position="10"/>
        <end position="64"/>
    </location>
</feature>
<dbReference type="PANTHER" id="PTHR30146:SF109">
    <property type="entry name" value="HTH-TYPE TRANSCRIPTIONAL REGULATOR GALS"/>
    <property type="match status" value="1"/>
</dbReference>
<dbReference type="InterPro" id="IPR046335">
    <property type="entry name" value="LacI/GalR-like_sensor"/>
</dbReference>
<keyword evidence="1" id="KW-0805">Transcription regulation</keyword>
<dbReference type="AlphaFoldDB" id="A0A8J3C0L2"/>
<accession>A0A8J3C0L2</accession>
<dbReference type="SMART" id="SM00354">
    <property type="entry name" value="HTH_LACI"/>
    <property type="match status" value="1"/>
</dbReference>
<dbReference type="Gene3D" id="1.10.260.40">
    <property type="entry name" value="lambda repressor-like DNA-binding domains"/>
    <property type="match status" value="1"/>
</dbReference>
<dbReference type="InterPro" id="IPR000843">
    <property type="entry name" value="HTH_LacI"/>
</dbReference>
<dbReference type="CDD" id="cd06267">
    <property type="entry name" value="PBP1_LacI_sugar_binding-like"/>
    <property type="match status" value="1"/>
</dbReference>
<comment type="caution">
    <text evidence="5">The sequence shown here is derived from an EMBL/GenBank/DDBJ whole genome shotgun (WGS) entry which is preliminary data.</text>
</comment>
<evidence type="ECO:0000256" key="2">
    <source>
        <dbReference type="ARBA" id="ARBA00023125"/>
    </source>
</evidence>
<keyword evidence="6" id="KW-1185">Reference proteome</keyword>
<dbReference type="InterPro" id="IPR028082">
    <property type="entry name" value="Peripla_BP_I"/>
</dbReference>
<dbReference type="GO" id="GO:0003700">
    <property type="term" value="F:DNA-binding transcription factor activity"/>
    <property type="evidence" value="ECO:0007669"/>
    <property type="project" value="TreeGrafter"/>
</dbReference>
<reference evidence="5" key="2">
    <citation type="submission" date="2020-09" db="EMBL/GenBank/DDBJ databases">
        <authorList>
            <person name="Sun Q."/>
            <person name="Zhou Y."/>
        </authorList>
    </citation>
    <scope>NUCLEOTIDE SEQUENCE</scope>
    <source>
        <strain evidence="5">CGMCC 4.7299</strain>
    </source>
</reference>
<dbReference type="RefSeq" id="WP_189080631.1">
    <property type="nucleotide sequence ID" value="NZ_BMMX01000017.1"/>
</dbReference>
<dbReference type="PROSITE" id="PS00356">
    <property type="entry name" value="HTH_LACI_1"/>
    <property type="match status" value="1"/>
</dbReference>
<dbReference type="Pfam" id="PF00356">
    <property type="entry name" value="LacI"/>
    <property type="match status" value="1"/>
</dbReference>
<dbReference type="GO" id="GO:0000976">
    <property type="term" value="F:transcription cis-regulatory region binding"/>
    <property type="evidence" value="ECO:0007669"/>
    <property type="project" value="TreeGrafter"/>
</dbReference>
<gene>
    <name evidence="5" type="ORF">GCM10012284_38560</name>
</gene>
<name>A0A8J3C0L2_9ACTN</name>
<dbReference type="SUPFAM" id="SSF47413">
    <property type="entry name" value="lambda repressor-like DNA-binding domains"/>
    <property type="match status" value="1"/>
</dbReference>